<feature type="region of interest" description="Disordered" evidence="1">
    <location>
        <begin position="38"/>
        <end position="62"/>
    </location>
</feature>
<evidence type="ECO:0000256" key="1">
    <source>
        <dbReference type="SAM" id="MobiDB-lite"/>
    </source>
</evidence>
<keyword evidence="3" id="KW-1185">Reference proteome</keyword>
<dbReference type="Proteomes" id="UP001307889">
    <property type="component" value="Chromosome 6"/>
</dbReference>
<gene>
    <name evidence="2" type="ORF">NTJ_08767</name>
</gene>
<sequence>MEAWAGQRVGQGWSQDTSLLQLSPAVAIAYHGLTNVGVGYHGNDDHAPPSPPQALEGSHTSLASSPSLALLSAALSTASRDCPYNVCNDEQKANSPE</sequence>
<evidence type="ECO:0000313" key="2">
    <source>
        <dbReference type="EMBL" id="BES95958.1"/>
    </source>
</evidence>
<protein>
    <recommendedName>
        <fullName evidence="4">OAR domain-containing protein</fullName>
    </recommendedName>
</protein>
<reference evidence="2 3" key="1">
    <citation type="submission" date="2023-09" db="EMBL/GenBank/DDBJ databases">
        <title>Nesidiocoris tenuis whole genome shotgun sequence.</title>
        <authorList>
            <person name="Shibata T."/>
            <person name="Shimoda M."/>
            <person name="Kobayashi T."/>
            <person name="Uehara T."/>
        </authorList>
    </citation>
    <scope>NUCLEOTIDE SEQUENCE [LARGE SCALE GENOMIC DNA]</scope>
    <source>
        <strain evidence="2 3">Japan</strain>
    </source>
</reference>
<organism evidence="2 3">
    <name type="scientific">Nesidiocoris tenuis</name>
    <dbReference type="NCBI Taxonomy" id="355587"/>
    <lineage>
        <taxon>Eukaryota</taxon>
        <taxon>Metazoa</taxon>
        <taxon>Ecdysozoa</taxon>
        <taxon>Arthropoda</taxon>
        <taxon>Hexapoda</taxon>
        <taxon>Insecta</taxon>
        <taxon>Pterygota</taxon>
        <taxon>Neoptera</taxon>
        <taxon>Paraneoptera</taxon>
        <taxon>Hemiptera</taxon>
        <taxon>Heteroptera</taxon>
        <taxon>Panheteroptera</taxon>
        <taxon>Cimicomorpha</taxon>
        <taxon>Miridae</taxon>
        <taxon>Dicyphina</taxon>
        <taxon>Nesidiocoris</taxon>
    </lineage>
</organism>
<evidence type="ECO:0000313" key="3">
    <source>
        <dbReference type="Proteomes" id="UP001307889"/>
    </source>
</evidence>
<accession>A0ABN7AVC8</accession>
<name>A0ABN7AVC8_9HEMI</name>
<evidence type="ECO:0008006" key="4">
    <source>
        <dbReference type="Google" id="ProtNLM"/>
    </source>
</evidence>
<dbReference type="EMBL" id="AP028914">
    <property type="protein sequence ID" value="BES95958.1"/>
    <property type="molecule type" value="Genomic_DNA"/>
</dbReference>
<proteinExistence type="predicted"/>